<dbReference type="Pfam" id="PF13855">
    <property type="entry name" value="LRR_8"/>
    <property type="match status" value="1"/>
</dbReference>
<evidence type="ECO:0000256" key="1">
    <source>
        <dbReference type="ARBA" id="ARBA00022614"/>
    </source>
</evidence>
<feature type="region of interest" description="Disordered" evidence="3">
    <location>
        <begin position="1"/>
        <end position="32"/>
    </location>
</feature>
<gene>
    <name evidence="4" type="ORF">QBC47DRAFT_310129</name>
</gene>
<evidence type="ECO:0000256" key="2">
    <source>
        <dbReference type="ARBA" id="ARBA00022737"/>
    </source>
</evidence>
<dbReference type="AlphaFoldDB" id="A0AAJ0B4F9"/>
<dbReference type="GO" id="GO:0005737">
    <property type="term" value="C:cytoplasm"/>
    <property type="evidence" value="ECO:0007669"/>
    <property type="project" value="TreeGrafter"/>
</dbReference>
<comment type="caution">
    <text evidence="4">The sequence shown here is derived from an EMBL/GenBank/DDBJ whole genome shotgun (WGS) entry which is preliminary data.</text>
</comment>
<feature type="region of interest" description="Disordered" evidence="3">
    <location>
        <begin position="389"/>
        <end position="408"/>
    </location>
</feature>
<feature type="compositionally biased region" description="Polar residues" evidence="3">
    <location>
        <begin position="75"/>
        <end position="84"/>
    </location>
</feature>
<accession>A0AAJ0B4F9</accession>
<dbReference type="Gene3D" id="3.80.10.10">
    <property type="entry name" value="Ribonuclease Inhibitor"/>
    <property type="match status" value="1"/>
</dbReference>
<evidence type="ECO:0000313" key="5">
    <source>
        <dbReference type="Proteomes" id="UP001239445"/>
    </source>
</evidence>
<keyword evidence="5" id="KW-1185">Reference proteome</keyword>
<proteinExistence type="predicted"/>
<dbReference type="InterPro" id="IPR032675">
    <property type="entry name" value="LRR_dom_sf"/>
</dbReference>
<dbReference type="Proteomes" id="UP001239445">
    <property type="component" value="Unassembled WGS sequence"/>
</dbReference>
<dbReference type="SUPFAM" id="SSF52075">
    <property type="entry name" value="Outer arm dynein light chain 1"/>
    <property type="match status" value="1"/>
</dbReference>
<organism evidence="4 5">
    <name type="scientific">Echria macrotheca</name>
    <dbReference type="NCBI Taxonomy" id="438768"/>
    <lineage>
        <taxon>Eukaryota</taxon>
        <taxon>Fungi</taxon>
        <taxon>Dikarya</taxon>
        <taxon>Ascomycota</taxon>
        <taxon>Pezizomycotina</taxon>
        <taxon>Sordariomycetes</taxon>
        <taxon>Sordariomycetidae</taxon>
        <taxon>Sordariales</taxon>
        <taxon>Schizotheciaceae</taxon>
        <taxon>Echria</taxon>
    </lineage>
</organism>
<dbReference type="InterPro" id="IPR001611">
    <property type="entry name" value="Leu-rich_rpt"/>
</dbReference>
<name>A0AAJ0B4F9_9PEZI</name>
<reference evidence="4" key="1">
    <citation type="submission" date="2023-06" db="EMBL/GenBank/DDBJ databases">
        <title>Genome-scale phylogeny and comparative genomics of the fungal order Sordariales.</title>
        <authorList>
            <consortium name="Lawrence Berkeley National Laboratory"/>
            <person name="Hensen N."/>
            <person name="Bonometti L."/>
            <person name="Westerberg I."/>
            <person name="Brannstrom I.O."/>
            <person name="Guillou S."/>
            <person name="Cros-Aarteil S."/>
            <person name="Calhoun S."/>
            <person name="Haridas S."/>
            <person name="Kuo A."/>
            <person name="Mondo S."/>
            <person name="Pangilinan J."/>
            <person name="Riley R."/>
            <person name="Labutti K."/>
            <person name="Andreopoulos B."/>
            <person name="Lipzen A."/>
            <person name="Chen C."/>
            <person name="Yanf M."/>
            <person name="Daum C."/>
            <person name="Ng V."/>
            <person name="Clum A."/>
            <person name="Steindorff A."/>
            <person name="Ohm R."/>
            <person name="Martin F."/>
            <person name="Silar P."/>
            <person name="Natvig D."/>
            <person name="Lalanne C."/>
            <person name="Gautier V."/>
            <person name="Ament-Velasquez S.L."/>
            <person name="Kruys A."/>
            <person name="Hutchinson M.I."/>
            <person name="Powell A.J."/>
            <person name="Barry K."/>
            <person name="Miller A.N."/>
            <person name="Grigoriev I.V."/>
            <person name="Debuchy R."/>
            <person name="Gladieux P."/>
            <person name="Thoren M.H."/>
            <person name="Johannesson H."/>
        </authorList>
    </citation>
    <scope>NUCLEOTIDE SEQUENCE</scope>
    <source>
        <strain evidence="4">PSN4</strain>
    </source>
</reference>
<evidence type="ECO:0000313" key="4">
    <source>
        <dbReference type="EMBL" id="KAK1750213.1"/>
    </source>
</evidence>
<keyword evidence="1" id="KW-0433">Leucine-rich repeat</keyword>
<evidence type="ECO:0000256" key="3">
    <source>
        <dbReference type="SAM" id="MobiDB-lite"/>
    </source>
</evidence>
<dbReference type="InterPro" id="IPR050216">
    <property type="entry name" value="LRR_domain-containing"/>
</dbReference>
<dbReference type="PANTHER" id="PTHR48051:SF1">
    <property type="entry name" value="RAS SUPPRESSOR PROTEIN 1"/>
    <property type="match status" value="1"/>
</dbReference>
<keyword evidence="2" id="KW-0677">Repeat</keyword>
<dbReference type="PANTHER" id="PTHR48051">
    <property type="match status" value="1"/>
</dbReference>
<sequence length="539" mass="60647">MDEEPTLPRLPGPPHRASAIGGYGRKRGRGPLAPAATAACFSTSSDPAVFSSDDDPALDNYIHGRRKKRYVGSWYDQQPASSDSALGDDTRSIPLPKPKRQLRRQLDSGVWLSQGDEIDPDDVLDEVIELDSPRPRLLLPGGTMAPPPQPTNFRYPAEEERAIEIIEDCIESGKEMVDLTHLNLVTISDATLEPINRITRIPIVGEDIPFVPGEPEIKLYLGANFLRRFPDGVFNIANLTELSLRGNFLRELPRSIASLKNLRVLSLVINQLRYMPGEFLDLLREGGKLSEVRLHPNPFYQLKAREFCDFGAVEYQQKTFPPLEPLERPAHWAGMVTTLRARTPVQYFEPTGAVRSDFQIPEPNQSLSADDRLLDHEDFWELAGPKTYRWDKQPQTGSDGEDDQQHGAAGPRTLFELAMNTLARHPDTERTMDLLSEKGMPEHFMQAFERAYRGHKMGGLRCCVCQREMLSPATQWIEFRHVHRQELTPLSIASAIFLALKLSKEPLVPFLRQGCSWKCVPHKAAAPTEPPRRVSVASE</sequence>
<protein>
    <submittedName>
        <fullName evidence="4">CCR4-NOT transcription complex subunit 6-like-B</fullName>
    </submittedName>
</protein>
<feature type="region of interest" description="Disordered" evidence="3">
    <location>
        <begin position="75"/>
        <end position="100"/>
    </location>
</feature>
<dbReference type="EMBL" id="MU839848">
    <property type="protein sequence ID" value="KAK1750213.1"/>
    <property type="molecule type" value="Genomic_DNA"/>
</dbReference>